<dbReference type="AlphaFoldDB" id="A0A310SDU8"/>
<feature type="transmembrane region" description="Helical" evidence="1">
    <location>
        <begin position="91"/>
        <end position="110"/>
    </location>
</feature>
<gene>
    <name evidence="2" type="ORF">WN48_09966</name>
</gene>
<evidence type="ECO:0000256" key="1">
    <source>
        <dbReference type="SAM" id="Phobius"/>
    </source>
</evidence>
<dbReference type="EMBL" id="KQ767242">
    <property type="protein sequence ID" value="OAD53483.1"/>
    <property type="molecule type" value="Genomic_DNA"/>
</dbReference>
<accession>A0A310SDU8</accession>
<proteinExistence type="predicted"/>
<reference evidence="2 3" key="1">
    <citation type="submission" date="2015-07" db="EMBL/GenBank/DDBJ databases">
        <title>The genome of Eufriesea mexicana.</title>
        <authorList>
            <person name="Pan H."/>
            <person name="Kapheim K."/>
        </authorList>
    </citation>
    <scope>NUCLEOTIDE SEQUENCE [LARGE SCALE GENOMIC DNA]</scope>
    <source>
        <strain evidence="2">0111107269</strain>
        <tissue evidence="2">Whole body</tissue>
    </source>
</reference>
<evidence type="ECO:0000313" key="3">
    <source>
        <dbReference type="Proteomes" id="UP000250275"/>
    </source>
</evidence>
<organism evidence="2 3">
    <name type="scientific">Eufriesea mexicana</name>
    <dbReference type="NCBI Taxonomy" id="516756"/>
    <lineage>
        <taxon>Eukaryota</taxon>
        <taxon>Metazoa</taxon>
        <taxon>Ecdysozoa</taxon>
        <taxon>Arthropoda</taxon>
        <taxon>Hexapoda</taxon>
        <taxon>Insecta</taxon>
        <taxon>Pterygota</taxon>
        <taxon>Neoptera</taxon>
        <taxon>Endopterygota</taxon>
        <taxon>Hymenoptera</taxon>
        <taxon>Apocrita</taxon>
        <taxon>Aculeata</taxon>
        <taxon>Apoidea</taxon>
        <taxon>Anthophila</taxon>
        <taxon>Apidae</taxon>
        <taxon>Eufriesea</taxon>
    </lineage>
</organism>
<keyword evidence="3" id="KW-1185">Reference proteome</keyword>
<name>A0A310SDU8_9HYME</name>
<evidence type="ECO:0000313" key="2">
    <source>
        <dbReference type="EMBL" id="OAD53483.1"/>
    </source>
</evidence>
<keyword evidence="1" id="KW-1133">Transmembrane helix</keyword>
<dbReference type="Proteomes" id="UP000250275">
    <property type="component" value="Unassembled WGS sequence"/>
</dbReference>
<sequence>MLWVTCKLLRIQWSISQIVYLNILKENLKQSTKVLWVMGILDNFHFYQDNDPKHKYEQSSARMIVIQLSENNENSITVLGFKSYRDDMEHIIYVIGWIVLMLSPVPLLLANIVSEYLLNVVRHFICLFFKPLLG</sequence>
<keyword evidence="1" id="KW-0812">Transmembrane</keyword>
<keyword evidence="1" id="KW-0472">Membrane</keyword>
<protein>
    <submittedName>
        <fullName evidence="2">Uncharacterized protein</fullName>
    </submittedName>
</protein>